<evidence type="ECO:0000256" key="5">
    <source>
        <dbReference type="ARBA" id="ARBA00036927"/>
    </source>
</evidence>
<feature type="compositionally biased region" description="Polar residues" evidence="12">
    <location>
        <begin position="291"/>
        <end position="310"/>
    </location>
</feature>
<proteinExistence type="inferred from homology"/>
<dbReference type="EMBL" id="LN483332">
    <property type="protein sequence ID" value="CED85346.1"/>
    <property type="molecule type" value="Genomic_DNA"/>
</dbReference>
<evidence type="ECO:0000256" key="6">
    <source>
        <dbReference type="ARBA" id="ARBA00037513"/>
    </source>
</evidence>
<dbReference type="GO" id="GO:0000455">
    <property type="term" value="P:enzyme-directed rRNA pseudouridine synthesis"/>
    <property type="evidence" value="ECO:0007669"/>
    <property type="project" value="TreeGrafter"/>
</dbReference>
<evidence type="ECO:0000256" key="8">
    <source>
        <dbReference type="ARBA" id="ARBA00040626"/>
    </source>
</evidence>
<dbReference type="InterPro" id="IPR006145">
    <property type="entry name" value="PsdUridine_synth_RsuA/RluA"/>
</dbReference>
<name>A0A0F7SV01_PHARH</name>
<dbReference type="EC" id="5.4.99.43" evidence="7"/>
<accession>A0A0F7SV01</accession>
<dbReference type="PANTHER" id="PTHR21600">
    <property type="entry name" value="MITOCHONDRIAL RNA PSEUDOURIDINE SYNTHASE"/>
    <property type="match status" value="1"/>
</dbReference>
<keyword evidence="3" id="KW-0496">Mitochondrion</keyword>
<dbReference type="CDD" id="cd02869">
    <property type="entry name" value="PseudoU_synth_RluA_like"/>
    <property type="match status" value="1"/>
</dbReference>
<evidence type="ECO:0000256" key="4">
    <source>
        <dbReference type="ARBA" id="ARBA00023235"/>
    </source>
</evidence>
<evidence type="ECO:0000256" key="9">
    <source>
        <dbReference type="ARBA" id="ARBA00041561"/>
    </source>
</evidence>
<reference evidence="14" key="1">
    <citation type="submission" date="2014-08" db="EMBL/GenBank/DDBJ databases">
        <authorList>
            <person name="Sharma Rahul"/>
            <person name="Thines Marco"/>
        </authorList>
    </citation>
    <scope>NUCLEOTIDE SEQUENCE</scope>
</reference>
<dbReference type="GO" id="GO:0005739">
    <property type="term" value="C:mitochondrion"/>
    <property type="evidence" value="ECO:0007669"/>
    <property type="project" value="UniProtKB-SubCell"/>
</dbReference>
<evidence type="ECO:0000256" key="7">
    <source>
        <dbReference type="ARBA" id="ARBA00038947"/>
    </source>
</evidence>
<dbReference type="Pfam" id="PF00849">
    <property type="entry name" value="PseudoU_synth_2"/>
    <property type="match status" value="1"/>
</dbReference>
<dbReference type="SUPFAM" id="SSF55120">
    <property type="entry name" value="Pseudouridine synthase"/>
    <property type="match status" value="1"/>
</dbReference>
<evidence type="ECO:0000256" key="2">
    <source>
        <dbReference type="ARBA" id="ARBA00010876"/>
    </source>
</evidence>
<feature type="region of interest" description="Disordered" evidence="12">
    <location>
        <begin position="288"/>
        <end position="310"/>
    </location>
</feature>
<feature type="domain" description="Pseudouridine synthase RsuA/RluA-like" evidence="13">
    <location>
        <begin position="28"/>
        <end position="199"/>
    </location>
</feature>
<evidence type="ECO:0000256" key="12">
    <source>
        <dbReference type="SAM" id="MobiDB-lite"/>
    </source>
</evidence>
<evidence type="ECO:0000256" key="11">
    <source>
        <dbReference type="ARBA" id="ARBA00042700"/>
    </source>
</evidence>
<protein>
    <recommendedName>
        <fullName evidence="8">21S rRNA pseudouridine(2819) synthase</fullName>
        <ecNumber evidence="7">5.4.99.43</ecNumber>
    </recommendedName>
    <alternativeName>
        <fullName evidence="10">Pseudouridine synthase 5</fullName>
    </alternativeName>
    <alternativeName>
        <fullName evidence="9">Pseudouridylate synthase PUS5</fullName>
    </alternativeName>
    <alternativeName>
        <fullName evidence="11">Uracil hydrolyase PUS5</fullName>
    </alternativeName>
</protein>
<evidence type="ECO:0000313" key="14">
    <source>
        <dbReference type="EMBL" id="CED85346.1"/>
    </source>
</evidence>
<evidence type="ECO:0000256" key="3">
    <source>
        <dbReference type="ARBA" id="ARBA00023128"/>
    </source>
</evidence>
<comment type="function">
    <text evidence="6">Pseudouridylate synthase responsible for the pseudouridine-2819 formation in mitochondrial 21S rRNA. May modulate the efficiency or the fidelity of the mitochondrial translation machinery.</text>
</comment>
<comment type="catalytic activity">
    <reaction evidence="5">
        <text>uridine(2819) in 21S rRNA = pseudouridine(2819) in 21S rRNA</text>
        <dbReference type="Rhea" id="RHEA:42556"/>
        <dbReference type="Rhea" id="RHEA-COMP:10113"/>
        <dbReference type="Rhea" id="RHEA-COMP:10114"/>
        <dbReference type="ChEBI" id="CHEBI:65314"/>
        <dbReference type="ChEBI" id="CHEBI:65315"/>
        <dbReference type="EC" id="5.4.99.43"/>
    </reaction>
</comment>
<organism evidence="14">
    <name type="scientific">Phaffia rhodozyma</name>
    <name type="common">Yeast</name>
    <name type="synonym">Xanthophyllomyces dendrorhous</name>
    <dbReference type="NCBI Taxonomy" id="264483"/>
    <lineage>
        <taxon>Eukaryota</taxon>
        <taxon>Fungi</taxon>
        <taxon>Dikarya</taxon>
        <taxon>Basidiomycota</taxon>
        <taxon>Agaricomycotina</taxon>
        <taxon>Tremellomycetes</taxon>
        <taxon>Cystofilobasidiales</taxon>
        <taxon>Mrakiaceae</taxon>
        <taxon>Phaffia</taxon>
    </lineage>
</organism>
<dbReference type="InterPro" id="IPR020103">
    <property type="entry name" value="PsdUridine_synth_cat_dom_sf"/>
</dbReference>
<evidence type="ECO:0000256" key="1">
    <source>
        <dbReference type="ARBA" id="ARBA00004173"/>
    </source>
</evidence>
<dbReference type="GO" id="GO:0160143">
    <property type="term" value="F:21S rRNA pseudouridine(2819) synthase activity"/>
    <property type="evidence" value="ECO:0007669"/>
    <property type="project" value="UniProtKB-EC"/>
</dbReference>
<dbReference type="GO" id="GO:0003723">
    <property type="term" value="F:RNA binding"/>
    <property type="evidence" value="ECO:0007669"/>
    <property type="project" value="InterPro"/>
</dbReference>
<evidence type="ECO:0000256" key="10">
    <source>
        <dbReference type="ARBA" id="ARBA00041978"/>
    </source>
</evidence>
<dbReference type="InterPro" id="IPR050188">
    <property type="entry name" value="RluA_PseudoU_synthase"/>
</dbReference>
<comment type="similarity">
    <text evidence="2">Belongs to the pseudouridine synthase RluA family.</text>
</comment>
<keyword evidence="4" id="KW-0413">Isomerase</keyword>
<dbReference type="PANTHER" id="PTHR21600:SF81">
    <property type="entry name" value="21S RRNA PSEUDOURIDINE(2819) SYNTHASE"/>
    <property type="match status" value="1"/>
</dbReference>
<sequence length="310" mass="35408">MSITRNLLRWPSLAKEPLKILFSDKGLCVVDKPAGLVAQAGVDVAAQEALAEKQWHKETTMEDHFEDLRTRLDLSEDHQIRTVHRLDKQTTGPLILALNQAKAKDLANQFKAKTVEKSYVALVSRYMYPDERIVVPKNHKSWLRTDNGRVSIARSGEENAAEVETRWEWLGGNVDLNVSLIRMFPITGHKHQLRVFASHYLSAPVVGDGRYQFNDLSNTNNVHPIFNRKAFFVLPPDSLFLHCESITFNRYVRSTGKQIRQTVHSEIDYNWKRNLGLLSERVDPKDEIWSRSFNPRGSPSPTPSVQEGDP</sequence>
<comment type="subcellular location">
    <subcellularLocation>
        <location evidence="1">Mitochondrion</location>
    </subcellularLocation>
</comment>
<evidence type="ECO:0000259" key="13">
    <source>
        <dbReference type="Pfam" id="PF00849"/>
    </source>
</evidence>
<dbReference type="AlphaFoldDB" id="A0A0F7SV01"/>
<dbReference type="Gene3D" id="3.30.2350.10">
    <property type="entry name" value="Pseudouridine synthase"/>
    <property type="match status" value="1"/>
</dbReference>